<dbReference type="Gene3D" id="1.20.1290.10">
    <property type="entry name" value="AhpD-like"/>
    <property type="match status" value="1"/>
</dbReference>
<evidence type="ECO:0000313" key="3">
    <source>
        <dbReference type="Proteomes" id="UP001140562"/>
    </source>
</evidence>
<dbReference type="PANTHER" id="PTHR34846:SF9">
    <property type="entry name" value="4-CARBOXYMUCONOLACTONE DECARBOXYLASE FAMILY PROTEIN (AFU_ORTHOLOGUE AFUA_1G03690)"/>
    <property type="match status" value="1"/>
</dbReference>
<accession>A0A9W9BWB2</accession>
<name>A0A9W9BWB2_9PLEO</name>
<dbReference type="OrthoDB" id="2135488at2759"/>
<reference evidence="2" key="1">
    <citation type="submission" date="2022-10" db="EMBL/GenBank/DDBJ databases">
        <title>Tapping the CABI collections for fungal endophytes: first genome assemblies for Collariella, Neodidymelliopsis, Ascochyta clinopodiicola, Didymella pomorum, Didymosphaeria variabile, Neocosmospora piperis and Neocucurbitaria cava.</title>
        <authorList>
            <person name="Hill R."/>
        </authorList>
    </citation>
    <scope>NUCLEOTIDE SEQUENCE</scope>
    <source>
        <strain evidence="2">IMI 360193</strain>
    </source>
</reference>
<dbReference type="SUPFAM" id="SSF69118">
    <property type="entry name" value="AhpD-like"/>
    <property type="match status" value="1"/>
</dbReference>
<dbReference type="InterPro" id="IPR029032">
    <property type="entry name" value="AhpD-like"/>
</dbReference>
<dbReference type="AlphaFoldDB" id="A0A9W9BWB2"/>
<dbReference type="InterPro" id="IPR003779">
    <property type="entry name" value="CMD-like"/>
</dbReference>
<feature type="domain" description="Carboxymuconolactone decarboxylase-like" evidence="1">
    <location>
        <begin position="43"/>
        <end position="108"/>
    </location>
</feature>
<sequence>MRLSYVEEKDLTSEADKAVLERVKQRRGEKGLIALDKTLLHSPPVADGWNSFLGAIRTKTSLPTSIRETAIARVAVLNKAWYEWESHSPILRSAPGITSQHVDAVLHSAPRTVAEGIQDSRHAAVLAYTDAMTLDVSVPDAVFAELKKHFSDREVVEVTSTVAAYNCVSRFLVAMDVGEKNAQKGPEKEWEL</sequence>
<organism evidence="2 3">
    <name type="scientific">Didymella glomerata</name>
    <dbReference type="NCBI Taxonomy" id="749621"/>
    <lineage>
        <taxon>Eukaryota</taxon>
        <taxon>Fungi</taxon>
        <taxon>Dikarya</taxon>
        <taxon>Ascomycota</taxon>
        <taxon>Pezizomycotina</taxon>
        <taxon>Dothideomycetes</taxon>
        <taxon>Pleosporomycetidae</taxon>
        <taxon>Pleosporales</taxon>
        <taxon>Pleosporineae</taxon>
        <taxon>Didymellaceae</taxon>
        <taxon>Didymella</taxon>
    </lineage>
</organism>
<dbReference type="GO" id="GO:0051920">
    <property type="term" value="F:peroxiredoxin activity"/>
    <property type="evidence" value="ECO:0007669"/>
    <property type="project" value="InterPro"/>
</dbReference>
<comment type="caution">
    <text evidence="2">The sequence shown here is derived from an EMBL/GenBank/DDBJ whole genome shotgun (WGS) entry which is preliminary data.</text>
</comment>
<dbReference type="PANTHER" id="PTHR34846">
    <property type="entry name" value="4-CARBOXYMUCONOLACTONE DECARBOXYLASE FAMILY PROTEIN (AFU_ORTHOLOGUE AFUA_6G11590)"/>
    <property type="match status" value="1"/>
</dbReference>
<dbReference type="EMBL" id="JAPEUV010000207">
    <property type="protein sequence ID" value="KAJ4330312.1"/>
    <property type="molecule type" value="Genomic_DNA"/>
</dbReference>
<proteinExistence type="predicted"/>
<protein>
    <recommendedName>
        <fullName evidence="1">Carboxymuconolactone decarboxylase-like domain-containing protein</fullName>
    </recommendedName>
</protein>
<evidence type="ECO:0000259" key="1">
    <source>
        <dbReference type="Pfam" id="PF02627"/>
    </source>
</evidence>
<keyword evidence="3" id="KW-1185">Reference proteome</keyword>
<dbReference type="Pfam" id="PF02627">
    <property type="entry name" value="CMD"/>
    <property type="match status" value="1"/>
</dbReference>
<evidence type="ECO:0000313" key="2">
    <source>
        <dbReference type="EMBL" id="KAJ4330312.1"/>
    </source>
</evidence>
<gene>
    <name evidence="2" type="ORF">N0V87_010110</name>
</gene>
<dbReference type="Proteomes" id="UP001140562">
    <property type="component" value="Unassembled WGS sequence"/>
</dbReference>